<reference evidence="1 2" key="1">
    <citation type="journal article" date="2016" name="Nat. Commun.">
        <title>Thousands of microbial genomes shed light on interconnected biogeochemical processes in an aquifer system.</title>
        <authorList>
            <person name="Anantharaman K."/>
            <person name="Brown C.T."/>
            <person name="Hug L.A."/>
            <person name="Sharon I."/>
            <person name="Castelle C.J."/>
            <person name="Probst A.J."/>
            <person name="Thomas B.C."/>
            <person name="Singh A."/>
            <person name="Wilkins M.J."/>
            <person name="Karaoz U."/>
            <person name="Brodie E.L."/>
            <person name="Williams K.H."/>
            <person name="Hubbard S.S."/>
            <person name="Banfield J.F."/>
        </authorList>
    </citation>
    <scope>NUCLEOTIDE SEQUENCE [LARGE SCALE GENOMIC DNA]</scope>
</reference>
<dbReference type="AlphaFoldDB" id="A0A1G1ZLS3"/>
<proteinExistence type="predicted"/>
<dbReference type="Proteomes" id="UP000178517">
    <property type="component" value="Unassembled WGS sequence"/>
</dbReference>
<accession>A0A1G1ZLS3</accession>
<dbReference type="EMBL" id="MHJI01000015">
    <property type="protein sequence ID" value="OGY65491.1"/>
    <property type="molecule type" value="Genomic_DNA"/>
</dbReference>
<evidence type="ECO:0008006" key="3">
    <source>
        <dbReference type="Google" id="ProtNLM"/>
    </source>
</evidence>
<gene>
    <name evidence="1" type="ORF">A3A04_01715</name>
</gene>
<dbReference type="STRING" id="1798406.A3A04_01715"/>
<name>A0A1G1ZLS3_9BACT</name>
<evidence type="ECO:0000313" key="2">
    <source>
        <dbReference type="Proteomes" id="UP000178517"/>
    </source>
</evidence>
<evidence type="ECO:0000313" key="1">
    <source>
        <dbReference type="EMBL" id="OGY65491.1"/>
    </source>
</evidence>
<comment type="caution">
    <text evidence="1">The sequence shown here is derived from an EMBL/GenBank/DDBJ whole genome shotgun (WGS) entry which is preliminary data.</text>
</comment>
<organism evidence="1 2">
    <name type="scientific">Candidatus Harrisonbacteria bacterium RIFCSPLOWO2_01_FULL_40_28</name>
    <dbReference type="NCBI Taxonomy" id="1798406"/>
    <lineage>
        <taxon>Bacteria</taxon>
        <taxon>Candidatus Harrisoniibacteriota</taxon>
    </lineage>
</organism>
<sequence>MFLGVFLFLGLFFIVVTRFVNDYFDVRTITTEGNERVSEEAVHARVAYFVSKNINSSFFGKLFGAYNMAYMHSIDWKDLQKEDTRFLYTSASLNILNRSLRVEIKEREPFGVWCGGDEKCFWFDKEGRLVSEAPMVQGFLITRIEDSSLRELNLGDLIIEGPVFMEHIMGIIEFIKEMPIPADAIRVENNNDREVKVRFWDTPQHSFDIYFSLETHPRWARDVILSLLKNGELKNAEYVDLRIENRVYYK</sequence>
<protein>
    <recommendedName>
        <fullName evidence="3">POTRA domain-containing protein</fullName>
    </recommendedName>
</protein>